<dbReference type="SMART" id="SM00471">
    <property type="entry name" value="HDc"/>
    <property type="match status" value="1"/>
</dbReference>
<dbReference type="EC" id="2.7.6.5" evidence="1"/>
<evidence type="ECO:0000256" key="1">
    <source>
        <dbReference type="ARBA" id="ARBA00013251"/>
    </source>
</evidence>
<dbReference type="Pfam" id="PF13328">
    <property type="entry name" value="HD_4"/>
    <property type="match status" value="1"/>
</dbReference>
<feature type="domain" description="TGS" evidence="10">
    <location>
        <begin position="391"/>
        <end position="452"/>
    </location>
</feature>
<evidence type="ECO:0000256" key="7">
    <source>
        <dbReference type="RuleBase" id="RU003847"/>
    </source>
</evidence>
<dbReference type="Gene3D" id="3.30.70.260">
    <property type="match status" value="1"/>
</dbReference>
<dbReference type="PROSITE" id="PS51671">
    <property type="entry name" value="ACT"/>
    <property type="match status" value="1"/>
</dbReference>
<dbReference type="InterPro" id="IPR004095">
    <property type="entry name" value="TGS"/>
</dbReference>
<dbReference type="Gene3D" id="3.30.460.10">
    <property type="entry name" value="Beta Polymerase, domain 2"/>
    <property type="match status" value="1"/>
</dbReference>
<dbReference type="Pfam" id="PF02824">
    <property type="entry name" value="TGS"/>
    <property type="match status" value="1"/>
</dbReference>
<dbReference type="Proteomes" id="UP001297272">
    <property type="component" value="Unassembled WGS sequence"/>
</dbReference>
<dbReference type="InterPro" id="IPR012676">
    <property type="entry name" value="TGS-like"/>
</dbReference>
<gene>
    <name evidence="11" type="ORF">JYU29_04470</name>
</gene>
<dbReference type="Pfam" id="PF13291">
    <property type="entry name" value="ACT_4"/>
    <property type="match status" value="1"/>
</dbReference>
<dbReference type="RefSeq" id="WP_213983526.1">
    <property type="nucleotide sequence ID" value="NZ_JAFMNX010000001.1"/>
</dbReference>
<dbReference type="Gene3D" id="3.10.20.30">
    <property type="match status" value="1"/>
</dbReference>
<dbReference type="SUPFAM" id="SSF81271">
    <property type="entry name" value="TGS-like"/>
    <property type="match status" value="1"/>
</dbReference>
<evidence type="ECO:0000259" key="8">
    <source>
        <dbReference type="PROSITE" id="PS51671"/>
    </source>
</evidence>
<evidence type="ECO:0000256" key="2">
    <source>
        <dbReference type="ARBA" id="ARBA00014315"/>
    </source>
</evidence>
<dbReference type="InterPro" id="IPR002912">
    <property type="entry name" value="ACT_dom"/>
</dbReference>
<dbReference type="PROSITE" id="PS51880">
    <property type="entry name" value="TGS"/>
    <property type="match status" value="1"/>
</dbReference>
<evidence type="ECO:0000313" key="11">
    <source>
        <dbReference type="EMBL" id="MBS9719940.1"/>
    </source>
</evidence>
<reference evidence="11 12" key="1">
    <citation type="submission" date="2021-03" db="EMBL/GenBank/DDBJ databases">
        <title>Tianweitania aestuarii sp. nov., isolated from a tidal flat.</title>
        <authorList>
            <person name="Park S."/>
            <person name="Yoon J.-H."/>
        </authorList>
    </citation>
    <scope>NUCLEOTIDE SEQUENCE [LARGE SCALE GENOMIC DNA]</scope>
    <source>
        <strain evidence="11 12">BSSL-BM11</strain>
    </source>
</reference>
<dbReference type="CDD" id="cd04876">
    <property type="entry name" value="ACT_RelA-SpoT"/>
    <property type="match status" value="1"/>
</dbReference>
<comment type="catalytic activity">
    <reaction evidence="6">
        <text>GTP + ATP = guanosine 3'-diphosphate 5'-triphosphate + AMP</text>
        <dbReference type="Rhea" id="RHEA:22088"/>
        <dbReference type="ChEBI" id="CHEBI:30616"/>
        <dbReference type="ChEBI" id="CHEBI:37565"/>
        <dbReference type="ChEBI" id="CHEBI:142410"/>
        <dbReference type="ChEBI" id="CHEBI:456215"/>
        <dbReference type="EC" id="2.7.6.5"/>
    </reaction>
</comment>
<dbReference type="SUPFAM" id="SSF81301">
    <property type="entry name" value="Nucleotidyltransferase"/>
    <property type="match status" value="1"/>
</dbReference>
<dbReference type="Pfam" id="PF04607">
    <property type="entry name" value="RelA_SpoT"/>
    <property type="match status" value="1"/>
</dbReference>
<dbReference type="InterPro" id="IPR003607">
    <property type="entry name" value="HD/PDEase_dom"/>
</dbReference>
<evidence type="ECO:0000259" key="9">
    <source>
        <dbReference type="PROSITE" id="PS51831"/>
    </source>
</evidence>
<dbReference type="InterPro" id="IPR007685">
    <property type="entry name" value="RelA_SpoT"/>
</dbReference>
<dbReference type="SUPFAM" id="SSF55021">
    <property type="entry name" value="ACT-like"/>
    <property type="match status" value="1"/>
</dbReference>
<dbReference type="EMBL" id="JAFMNX010000001">
    <property type="protein sequence ID" value="MBS9719940.1"/>
    <property type="molecule type" value="Genomic_DNA"/>
</dbReference>
<evidence type="ECO:0000256" key="4">
    <source>
        <dbReference type="ARBA" id="ARBA00029754"/>
    </source>
</evidence>
<dbReference type="PROSITE" id="PS51831">
    <property type="entry name" value="HD"/>
    <property type="match status" value="1"/>
</dbReference>
<comment type="caution">
    <text evidence="11">The sequence shown here is derived from an EMBL/GenBank/DDBJ whole genome shotgun (WGS) entry which is preliminary data.</text>
</comment>
<evidence type="ECO:0000256" key="6">
    <source>
        <dbReference type="ARBA" id="ARBA00048244"/>
    </source>
</evidence>
<dbReference type="CDD" id="cd05399">
    <property type="entry name" value="NT_Rel-Spo_like"/>
    <property type="match status" value="1"/>
</dbReference>
<name>A0ABS5RSB2_9HYPH</name>
<evidence type="ECO:0000259" key="10">
    <source>
        <dbReference type="PROSITE" id="PS51880"/>
    </source>
</evidence>
<dbReference type="InterPro" id="IPR045600">
    <property type="entry name" value="RelA/SpoT_AH_RIS"/>
</dbReference>
<dbReference type="InterPro" id="IPR004811">
    <property type="entry name" value="RelA/Spo_fam"/>
</dbReference>
<organism evidence="11 12">
    <name type="scientific">Tianweitania aestuarii</name>
    <dbReference type="NCBI Taxonomy" id="2814886"/>
    <lineage>
        <taxon>Bacteria</taxon>
        <taxon>Pseudomonadati</taxon>
        <taxon>Pseudomonadota</taxon>
        <taxon>Alphaproteobacteria</taxon>
        <taxon>Hyphomicrobiales</taxon>
        <taxon>Phyllobacteriaceae</taxon>
        <taxon>Tianweitania</taxon>
    </lineage>
</organism>
<dbReference type="NCBIfam" id="TIGR00691">
    <property type="entry name" value="spoT_relA"/>
    <property type="match status" value="1"/>
</dbReference>
<dbReference type="InterPro" id="IPR006674">
    <property type="entry name" value="HD_domain"/>
</dbReference>
<evidence type="ECO:0000256" key="5">
    <source>
        <dbReference type="ARBA" id="ARBA00032407"/>
    </source>
</evidence>
<accession>A0ABS5RSB2</accession>
<dbReference type="InterPro" id="IPR045865">
    <property type="entry name" value="ACT-like_dom_sf"/>
</dbReference>
<feature type="domain" description="ACT" evidence="8">
    <location>
        <begin position="668"/>
        <end position="742"/>
    </location>
</feature>
<evidence type="ECO:0000256" key="3">
    <source>
        <dbReference type="ARBA" id="ARBA00023134"/>
    </source>
</evidence>
<dbReference type="InterPro" id="IPR043519">
    <property type="entry name" value="NT_sf"/>
</dbReference>
<keyword evidence="3" id="KW-0547">Nucleotide-binding</keyword>
<keyword evidence="3" id="KW-0342">GTP-binding</keyword>
<dbReference type="InterPro" id="IPR012675">
    <property type="entry name" value="Beta-grasp_dom_sf"/>
</dbReference>
<comment type="function">
    <text evidence="7">In eubacteria ppGpp (guanosine 3'-diphosphate 5'-diphosphate) is a mediator of the stringent response that coordinates a variety of cellular activities in response to changes in nutritional abundance.</text>
</comment>
<keyword evidence="12" id="KW-1185">Reference proteome</keyword>
<dbReference type="SMART" id="SM00954">
    <property type="entry name" value="RelA_SpoT"/>
    <property type="match status" value="1"/>
</dbReference>
<dbReference type="CDD" id="cd00077">
    <property type="entry name" value="HDc"/>
    <property type="match status" value="1"/>
</dbReference>
<dbReference type="Pfam" id="PF19296">
    <property type="entry name" value="RelA_AH_RIS"/>
    <property type="match status" value="1"/>
</dbReference>
<protein>
    <recommendedName>
        <fullName evidence="2">GTP pyrophosphokinase rsh</fullName>
        <ecNumber evidence="1">2.7.6.5</ecNumber>
    </recommendedName>
    <alternativeName>
        <fullName evidence="5">(p)ppGpp synthase</fullName>
    </alternativeName>
    <alternativeName>
        <fullName evidence="4">ATP:GTP 3'-pyrophosphotransferase</fullName>
    </alternativeName>
</protein>
<dbReference type="PANTHER" id="PTHR21262">
    <property type="entry name" value="GUANOSINE-3',5'-BIS DIPHOSPHATE 3'-PYROPHOSPHOHYDROLASE"/>
    <property type="match status" value="1"/>
</dbReference>
<sequence length="742" mass="83114">MMRQYELVERVQRYKPDVNEALLNKAYVYAMQKHGHQKRASGDPYFSHPLEVAAILTDMHMDEATIAVALLHDTIEDTTATRQEIDALFGQDLGVLVEGLTKLKRLDLVSKKAEQAENLRKLLLAIAQDVRVLLVKLADRMHNMRTLDHMAPEKRLRIAEETMDIYAPLAGRMGMQGVREELEELAFRHINPEAFDTVTKRLADIFERNKTTLTDIETLLSELFARFGIKASVKSRQKRAWSVFRKMETKALSFEQLSDIFGFRVLVNSVEDCYRVLGLIHTTWSMVPGRFKDYISTPKQNDYSSIHTTIVGPAKQRIELQIRTDEMNKIAEYGVAAHALYKDGMTKAPAGHGVSKDTNAYAWLRRTIEALAEGDSPEDFLENTKLELFQDQVFCFTPKGKLIALPRGATPIDFAYAVHTDVGDTCVGVKVNGHVMPLMTELKNGDEVEIIRSKAQVPPAAWESMVVTGKARAAIRRATKNAIRKQYSGLGIRILERAFERSGKTFSKDTLKPVLHRLGHKEIDDVLAAVGRGELPSQYVIKALFPDYKDERVSPVPRQREEGWFNLRNAAGMLFQVPSRSSSSSSSRKTRSEGALPIRGVQGDLPVKFAPEGAVPGDRIVGIFEPGQGITIYPIQSPSLTAFDDHPERWIDVRWDIDEATSERFPARIAVTLINAPGSLAEIAGTIAANDANIHNLSMLSTAPDFTEMLIDLEVWDLKHLSRLLSQLKDTSSVSDARRVNG</sequence>
<dbReference type="Gene3D" id="1.10.3210.10">
    <property type="entry name" value="Hypothetical protein af1432"/>
    <property type="match status" value="1"/>
</dbReference>
<dbReference type="CDD" id="cd01668">
    <property type="entry name" value="TGS_RSH"/>
    <property type="match status" value="1"/>
</dbReference>
<dbReference type="InterPro" id="IPR033655">
    <property type="entry name" value="TGS_RelA/SpoT"/>
</dbReference>
<dbReference type="PANTHER" id="PTHR21262:SF36">
    <property type="entry name" value="BIFUNCTIONAL (P)PPGPP SYNTHASE_HYDROLASE SPOT"/>
    <property type="match status" value="1"/>
</dbReference>
<feature type="domain" description="HD" evidence="9">
    <location>
        <begin position="45"/>
        <end position="144"/>
    </location>
</feature>
<proteinExistence type="inferred from homology"/>
<comment type="similarity">
    <text evidence="7">Belongs to the relA/spoT family.</text>
</comment>
<dbReference type="SUPFAM" id="SSF109604">
    <property type="entry name" value="HD-domain/PDEase-like"/>
    <property type="match status" value="1"/>
</dbReference>
<evidence type="ECO:0000313" key="12">
    <source>
        <dbReference type="Proteomes" id="UP001297272"/>
    </source>
</evidence>